<keyword evidence="2" id="KW-0812">Transmembrane</keyword>
<feature type="region of interest" description="Disordered" evidence="1">
    <location>
        <begin position="288"/>
        <end position="321"/>
    </location>
</feature>
<proteinExistence type="predicted"/>
<feature type="transmembrane region" description="Helical" evidence="2">
    <location>
        <begin position="67"/>
        <end position="88"/>
    </location>
</feature>
<feature type="region of interest" description="Disordered" evidence="1">
    <location>
        <begin position="347"/>
        <end position="373"/>
    </location>
</feature>
<accession>A0ABR1QNN0</accession>
<feature type="transmembrane region" description="Helical" evidence="2">
    <location>
        <begin position="197"/>
        <end position="214"/>
    </location>
</feature>
<sequence length="427" mass="47219">MALYNQTSKGFLVPEWFEEQEVIPSTMNTASVFLGLSLGSAIFAAAKAMQQTSRMWKRHRTITTYAIMIWLHWAASIALGFINWFYMWGTIVPSFWLFLGILIVWVAQVLTIDMQTQLLVQIIINRLSLLMMVRWDATKLKWGTAALMTAINVSVFIIWIPARLQISQSFINGMQAPLSSTTTLLLLNRIWDPIEKCLFLLIDLSLNICFIRLVKDRLIANGLTKYDKLLSGNLALVVINISLDVIFIGLMWLPNTSVYLNFQSFAYLCKLYIEMTMADLIRKVVRSTDGSSSGRGTSGQDPSGYAKGTRSGAHRDKSKSFMGGVRSGLRGAYGADCHSHFELESRCDDQHRGSGGASSSAAAAGPHVRAESGTNAHDFAGLQGIQKTTVTEVVHTKIDEIEGLRRASQGSSQRELGPCVSVESDSS</sequence>
<dbReference type="GeneID" id="92073547"/>
<keyword evidence="4" id="KW-1185">Reference proteome</keyword>
<feature type="compositionally biased region" description="Low complexity" evidence="1">
    <location>
        <begin position="288"/>
        <end position="299"/>
    </location>
</feature>
<evidence type="ECO:0008006" key="5">
    <source>
        <dbReference type="Google" id="ProtNLM"/>
    </source>
</evidence>
<gene>
    <name evidence="3" type="ORF">PG986_004263</name>
</gene>
<keyword evidence="2" id="KW-0472">Membrane</keyword>
<evidence type="ECO:0000256" key="2">
    <source>
        <dbReference type="SAM" id="Phobius"/>
    </source>
</evidence>
<dbReference type="Proteomes" id="UP001391051">
    <property type="component" value="Unassembled WGS sequence"/>
</dbReference>
<evidence type="ECO:0000256" key="1">
    <source>
        <dbReference type="SAM" id="MobiDB-lite"/>
    </source>
</evidence>
<feature type="transmembrane region" description="Helical" evidence="2">
    <location>
        <begin position="94"/>
        <end position="111"/>
    </location>
</feature>
<reference evidence="3 4" key="1">
    <citation type="submission" date="2023-01" db="EMBL/GenBank/DDBJ databases">
        <title>Analysis of 21 Apiospora genomes using comparative genomics revels a genus with tremendous synthesis potential of carbohydrate active enzymes and secondary metabolites.</title>
        <authorList>
            <person name="Sorensen T."/>
        </authorList>
    </citation>
    <scope>NUCLEOTIDE SEQUENCE [LARGE SCALE GENOMIC DNA]</scope>
    <source>
        <strain evidence="3 4">CBS 24483</strain>
    </source>
</reference>
<protein>
    <recommendedName>
        <fullName evidence="5">Transmembrane protein</fullName>
    </recommendedName>
</protein>
<name>A0ABR1QNN0_9PEZI</name>
<dbReference type="PANTHER" id="PTHR35179:SF1">
    <property type="entry name" value="INTEGRAL MEMBRANE PROTEIN"/>
    <property type="match status" value="1"/>
</dbReference>
<dbReference type="PANTHER" id="PTHR35179">
    <property type="entry name" value="PROTEIN CBG02620"/>
    <property type="match status" value="1"/>
</dbReference>
<feature type="transmembrane region" description="Helical" evidence="2">
    <location>
        <begin position="234"/>
        <end position="253"/>
    </location>
</feature>
<feature type="region of interest" description="Disordered" evidence="1">
    <location>
        <begin position="405"/>
        <end position="427"/>
    </location>
</feature>
<dbReference type="RefSeq" id="XP_066703112.1">
    <property type="nucleotide sequence ID" value="XM_066840485.1"/>
</dbReference>
<feature type="transmembrane region" description="Helical" evidence="2">
    <location>
        <begin position="141"/>
        <end position="160"/>
    </location>
</feature>
<organism evidence="3 4">
    <name type="scientific">Apiospora aurea</name>
    <dbReference type="NCBI Taxonomy" id="335848"/>
    <lineage>
        <taxon>Eukaryota</taxon>
        <taxon>Fungi</taxon>
        <taxon>Dikarya</taxon>
        <taxon>Ascomycota</taxon>
        <taxon>Pezizomycotina</taxon>
        <taxon>Sordariomycetes</taxon>
        <taxon>Xylariomycetidae</taxon>
        <taxon>Amphisphaeriales</taxon>
        <taxon>Apiosporaceae</taxon>
        <taxon>Apiospora</taxon>
    </lineage>
</organism>
<evidence type="ECO:0000313" key="4">
    <source>
        <dbReference type="Proteomes" id="UP001391051"/>
    </source>
</evidence>
<keyword evidence="2" id="KW-1133">Transmembrane helix</keyword>
<comment type="caution">
    <text evidence="3">The sequence shown here is derived from an EMBL/GenBank/DDBJ whole genome shotgun (WGS) entry which is preliminary data.</text>
</comment>
<feature type="transmembrane region" description="Helical" evidence="2">
    <location>
        <begin position="26"/>
        <end position="46"/>
    </location>
</feature>
<dbReference type="EMBL" id="JAQQWE010000003">
    <property type="protein sequence ID" value="KAK7959409.1"/>
    <property type="molecule type" value="Genomic_DNA"/>
</dbReference>
<evidence type="ECO:0000313" key="3">
    <source>
        <dbReference type="EMBL" id="KAK7959409.1"/>
    </source>
</evidence>